<dbReference type="AlphaFoldDB" id="A0A0H2RIV1"/>
<evidence type="ECO:0000313" key="1">
    <source>
        <dbReference type="EMBL" id="KLO11774.1"/>
    </source>
</evidence>
<dbReference type="STRING" id="27342.A0A0H2RIV1"/>
<keyword evidence="2" id="KW-1185">Reference proteome</keyword>
<protein>
    <submittedName>
        <fullName evidence="1">Uncharacterized protein</fullName>
    </submittedName>
</protein>
<dbReference type="SUPFAM" id="SSF52058">
    <property type="entry name" value="L domain-like"/>
    <property type="match status" value="1"/>
</dbReference>
<gene>
    <name evidence="1" type="ORF">SCHPADRAFT_452636</name>
</gene>
<accession>A0A0H2RIV1</accession>
<dbReference type="InParanoid" id="A0A0H2RIV1"/>
<dbReference type="Proteomes" id="UP000053477">
    <property type="component" value="Unassembled WGS sequence"/>
</dbReference>
<dbReference type="OrthoDB" id="3365698at2759"/>
<dbReference type="InterPro" id="IPR036047">
    <property type="entry name" value="F-box-like_dom_sf"/>
</dbReference>
<dbReference type="SUPFAM" id="SSF81383">
    <property type="entry name" value="F-box domain"/>
    <property type="match status" value="1"/>
</dbReference>
<dbReference type="InterPro" id="IPR032675">
    <property type="entry name" value="LRR_dom_sf"/>
</dbReference>
<sequence>MHIHPIENTFGFGPKVEVVSITSLLPVRSNYHQASESQDAHLESPSVMQNLTPDILREIFSYCLPSDFSDPLSRVAPFNFSTVCWSWRDFVLNTPSLWASLDLSIYHQRCRDEIINASAPCADPIHTNCSKILYAWQRWLELSANYPLDITLDIAMARAPTAIAQIIRMSFQHQRRWRTFCVDCQVTILNPVITSITYAFDLPHHFEELNIRIINGNYQAFCGGRYRLDLRSADHVRKLIIPNARTIVSLPVTQMDRLTELHVFEIDMAALPCILRGAPNLAIISVGLRGDIYEENTPRIVLGKLSHLHVFMHRDNMTSLSQLLALLLAPSLKDLRLLCRYKEELPESNLWTTLKEFLERSCPPIEALELNSRGGRYNLGHRVASKTMSDEALIGILEGLPGLKRLHIQGSIVTSRLLSALTRDRSETSGGVLCPLLHDFPRQGDQDVLDLYQDKRKLTSLEE</sequence>
<proteinExistence type="predicted"/>
<dbReference type="Gene3D" id="1.20.1280.50">
    <property type="match status" value="1"/>
</dbReference>
<name>A0A0H2RIV1_9AGAM</name>
<evidence type="ECO:0000313" key="2">
    <source>
        <dbReference type="Proteomes" id="UP000053477"/>
    </source>
</evidence>
<organism evidence="1 2">
    <name type="scientific">Schizopora paradoxa</name>
    <dbReference type="NCBI Taxonomy" id="27342"/>
    <lineage>
        <taxon>Eukaryota</taxon>
        <taxon>Fungi</taxon>
        <taxon>Dikarya</taxon>
        <taxon>Basidiomycota</taxon>
        <taxon>Agaricomycotina</taxon>
        <taxon>Agaricomycetes</taxon>
        <taxon>Hymenochaetales</taxon>
        <taxon>Schizoporaceae</taxon>
        <taxon>Schizopora</taxon>
    </lineage>
</organism>
<reference evidence="1 2" key="1">
    <citation type="submission" date="2015-04" db="EMBL/GenBank/DDBJ databases">
        <title>Complete genome sequence of Schizopora paradoxa KUC8140, a cosmopolitan wood degrader in East Asia.</title>
        <authorList>
            <consortium name="DOE Joint Genome Institute"/>
            <person name="Min B."/>
            <person name="Park H."/>
            <person name="Jang Y."/>
            <person name="Kim J.-J."/>
            <person name="Kim K.H."/>
            <person name="Pangilinan J."/>
            <person name="Lipzen A."/>
            <person name="Riley R."/>
            <person name="Grigoriev I.V."/>
            <person name="Spatafora J.W."/>
            <person name="Choi I.-G."/>
        </authorList>
    </citation>
    <scope>NUCLEOTIDE SEQUENCE [LARGE SCALE GENOMIC DNA]</scope>
    <source>
        <strain evidence="1 2">KUC8140</strain>
    </source>
</reference>
<dbReference type="EMBL" id="KQ085992">
    <property type="protein sequence ID" value="KLO11774.1"/>
    <property type="molecule type" value="Genomic_DNA"/>
</dbReference>
<dbReference type="Gene3D" id="3.80.10.10">
    <property type="entry name" value="Ribonuclease Inhibitor"/>
    <property type="match status" value="1"/>
</dbReference>